<dbReference type="RefSeq" id="WP_085936269.1">
    <property type="nucleotide sequence ID" value="NZ_FUWJ01000007.1"/>
</dbReference>
<dbReference type="EMBL" id="FUWJ01000007">
    <property type="protein sequence ID" value="SKA25861.1"/>
    <property type="molecule type" value="Genomic_DNA"/>
</dbReference>
<dbReference type="PROSITE" id="PS50893">
    <property type="entry name" value="ABC_TRANSPORTER_2"/>
    <property type="match status" value="1"/>
</dbReference>
<evidence type="ECO:0000313" key="7">
    <source>
        <dbReference type="Proteomes" id="UP000190092"/>
    </source>
</evidence>
<keyword evidence="4 6" id="KW-0067">ATP-binding</keyword>
<organism evidence="6 7">
    <name type="scientific">Enhydrobacter aerosaccus</name>
    <dbReference type="NCBI Taxonomy" id="225324"/>
    <lineage>
        <taxon>Bacteria</taxon>
        <taxon>Pseudomonadati</taxon>
        <taxon>Pseudomonadota</taxon>
        <taxon>Alphaproteobacteria</taxon>
        <taxon>Hyphomicrobiales</taxon>
        <taxon>Enhydrobacter</taxon>
    </lineage>
</organism>
<evidence type="ECO:0000256" key="2">
    <source>
        <dbReference type="ARBA" id="ARBA00022448"/>
    </source>
</evidence>
<reference evidence="7" key="1">
    <citation type="submission" date="2017-02" db="EMBL/GenBank/DDBJ databases">
        <authorList>
            <person name="Varghese N."/>
            <person name="Submissions S."/>
        </authorList>
    </citation>
    <scope>NUCLEOTIDE SEQUENCE [LARGE SCALE GENOMIC DNA]</scope>
    <source>
        <strain evidence="7">ATCC 27094</strain>
    </source>
</reference>
<dbReference type="PROSITE" id="PS00211">
    <property type="entry name" value="ABC_TRANSPORTER_1"/>
    <property type="match status" value="1"/>
</dbReference>
<protein>
    <submittedName>
        <fullName evidence="6">Capsular polysaccharide transport system ATP-binding protein</fullName>
    </submittedName>
</protein>
<dbReference type="GO" id="GO:0016020">
    <property type="term" value="C:membrane"/>
    <property type="evidence" value="ECO:0007669"/>
    <property type="project" value="InterPro"/>
</dbReference>
<dbReference type="STRING" id="225324.SAMN02745126_04576"/>
<dbReference type="GO" id="GO:0016887">
    <property type="term" value="F:ATP hydrolysis activity"/>
    <property type="evidence" value="ECO:0007669"/>
    <property type="project" value="InterPro"/>
</dbReference>
<gene>
    <name evidence="6" type="ORF">SAMN02745126_04576</name>
</gene>
<dbReference type="Pfam" id="PF00005">
    <property type="entry name" value="ABC_tran"/>
    <property type="match status" value="1"/>
</dbReference>
<dbReference type="InterPro" id="IPR003439">
    <property type="entry name" value="ABC_transporter-like_ATP-bd"/>
</dbReference>
<evidence type="ECO:0000256" key="1">
    <source>
        <dbReference type="ARBA" id="ARBA00005417"/>
    </source>
</evidence>
<dbReference type="CDD" id="cd03220">
    <property type="entry name" value="ABC_KpsT_Wzt"/>
    <property type="match status" value="1"/>
</dbReference>
<dbReference type="GO" id="GO:0140359">
    <property type="term" value="F:ABC-type transporter activity"/>
    <property type="evidence" value="ECO:0007669"/>
    <property type="project" value="InterPro"/>
</dbReference>
<evidence type="ECO:0000256" key="4">
    <source>
        <dbReference type="ARBA" id="ARBA00022840"/>
    </source>
</evidence>
<accession>A0A1T4SDD6</accession>
<keyword evidence="7" id="KW-1185">Reference proteome</keyword>
<dbReference type="SMART" id="SM00382">
    <property type="entry name" value="AAA"/>
    <property type="match status" value="1"/>
</dbReference>
<dbReference type="AlphaFoldDB" id="A0A1T4SDD6"/>
<dbReference type="SUPFAM" id="SSF52540">
    <property type="entry name" value="P-loop containing nucleoside triphosphate hydrolases"/>
    <property type="match status" value="1"/>
</dbReference>
<dbReference type="Gene3D" id="3.40.50.300">
    <property type="entry name" value="P-loop containing nucleotide triphosphate hydrolases"/>
    <property type="match status" value="1"/>
</dbReference>
<evidence type="ECO:0000256" key="3">
    <source>
        <dbReference type="ARBA" id="ARBA00022741"/>
    </source>
</evidence>
<proteinExistence type="inferred from homology"/>
<dbReference type="GO" id="GO:0005524">
    <property type="term" value="F:ATP binding"/>
    <property type="evidence" value="ECO:0007669"/>
    <property type="project" value="UniProtKB-KW"/>
</dbReference>
<dbReference type="PANTHER" id="PTHR46743">
    <property type="entry name" value="TEICHOIC ACIDS EXPORT ATP-BINDING PROTEIN TAGH"/>
    <property type="match status" value="1"/>
</dbReference>
<dbReference type="PANTHER" id="PTHR46743:SF2">
    <property type="entry name" value="TEICHOIC ACIDS EXPORT ATP-BINDING PROTEIN TAGH"/>
    <property type="match status" value="1"/>
</dbReference>
<dbReference type="InterPro" id="IPR003593">
    <property type="entry name" value="AAA+_ATPase"/>
</dbReference>
<dbReference type="InterPro" id="IPR050683">
    <property type="entry name" value="Bact_Polysacc_Export_ATP-bd"/>
</dbReference>
<feature type="domain" description="ABC transporter" evidence="5">
    <location>
        <begin position="2"/>
        <end position="221"/>
    </location>
</feature>
<dbReference type="InterPro" id="IPR027417">
    <property type="entry name" value="P-loop_NTPase"/>
</dbReference>
<dbReference type="Proteomes" id="UP000190092">
    <property type="component" value="Unassembled WGS sequence"/>
</dbReference>
<dbReference type="InterPro" id="IPR015860">
    <property type="entry name" value="ABC_transpr_TagH-like"/>
</dbReference>
<keyword evidence="3" id="KW-0547">Nucleotide-binding</keyword>
<dbReference type="InterPro" id="IPR017871">
    <property type="entry name" value="ABC_transporter-like_CS"/>
</dbReference>
<comment type="similarity">
    <text evidence="1">Belongs to the ABC transporter superfamily.</text>
</comment>
<evidence type="ECO:0000313" key="6">
    <source>
        <dbReference type="EMBL" id="SKA25861.1"/>
    </source>
</evidence>
<sequence>MITLDHVYKSYHTPDSARRVLHDVSVSFRSGVNVGILGMNGAGKSTLMRLLSGTELPDRGTVRRAGRVSFPLGFGGAIHPDVSGRENVIFIARVYGANTRYAVEFVQDFAELGSYYDMPTRTYSSGMLARLSFGISLAIDFDVYLVDEITAVGDARFQARCRLAFQERIRDTNVIMVSHSFDTIRSYCDIGAILNDGQIVMYNSVESAIGDYRQLLGLDSDTES</sequence>
<name>A0A1T4SDD6_9HYPH</name>
<keyword evidence="2" id="KW-0813">Transport</keyword>
<dbReference type="OrthoDB" id="7157922at2"/>
<evidence type="ECO:0000259" key="5">
    <source>
        <dbReference type="PROSITE" id="PS50893"/>
    </source>
</evidence>